<name>A0ACC3BDB5_9EURO</name>
<dbReference type="EMBL" id="JAOPJF010000007">
    <property type="protein sequence ID" value="KAK1148539.1"/>
    <property type="molecule type" value="Genomic_DNA"/>
</dbReference>
<evidence type="ECO:0000313" key="2">
    <source>
        <dbReference type="Proteomes" id="UP001177260"/>
    </source>
</evidence>
<sequence>MSKYNNVIVFGATGDVGSAAALQAHREGATVSLAMRNLSKPTPQLDGLHFKRYEADLTQPNTLKTAVRQSGANAAFIYGIFDDPDFMRPALRALKEAGIDFVVFLSSFIILTDIHTVNPSDIVPWEHAQVEIALEEVYGRDSYVTVRPAFYSSNIVHERSAILHGEVKLPNPDATFDFISSEDIGHVAGTILVNGANEHIVRLLGPETMTLRDAVKIVGNVLGKEVRVTQISREEAAAQMEAAGVPTRMVNWHLHNVIDRAGSYIGSPDAPTARNNILKYTQHPPQHFEQWVEDNKARFRC</sequence>
<proteinExistence type="predicted"/>
<dbReference type="Proteomes" id="UP001177260">
    <property type="component" value="Unassembled WGS sequence"/>
</dbReference>
<reference evidence="1 2" key="1">
    <citation type="journal article" date="2023" name="ACS Omega">
        <title>Identification of the Neoaspergillic Acid Biosynthesis Gene Cluster by Establishing an In Vitro CRISPR-Ribonucleoprotein Genetic System in Aspergillus melleus.</title>
        <authorList>
            <person name="Yuan B."/>
            <person name="Grau M.F."/>
            <person name="Murata R.M."/>
            <person name="Torok T."/>
            <person name="Venkateswaran K."/>
            <person name="Stajich J.E."/>
            <person name="Wang C.C.C."/>
        </authorList>
    </citation>
    <scope>NUCLEOTIDE SEQUENCE [LARGE SCALE GENOMIC DNA]</scope>
    <source>
        <strain evidence="1 2">IMV 1140</strain>
    </source>
</reference>
<evidence type="ECO:0000313" key="1">
    <source>
        <dbReference type="EMBL" id="KAK1148539.1"/>
    </source>
</evidence>
<protein>
    <submittedName>
        <fullName evidence="1">Uncharacterized protein</fullName>
    </submittedName>
</protein>
<accession>A0ACC3BDB5</accession>
<comment type="caution">
    <text evidence="1">The sequence shown here is derived from an EMBL/GenBank/DDBJ whole genome shotgun (WGS) entry which is preliminary data.</text>
</comment>
<keyword evidence="2" id="KW-1185">Reference proteome</keyword>
<organism evidence="1 2">
    <name type="scientific">Aspergillus melleus</name>
    <dbReference type="NCBI Taxonomy" id="138277"/>
    <lineage>
        <taxon>Eukaryota</taxon>
        <taxon>Fungi</taxon>
        <taxon>Dikarya</taxon>
        <taxon>Ascomycota</taxon>
        <taxon>Pezizomycotina</taxon>
        <taxon>Eurotiomycetes</taxon>
        <taxon>Eurotiomycetidae</taxon>
        <taxon>Eurotiales</taxon>
        <taxon>Aspergillaceae</taxon>
        <taxon>Aspergillus</taxon>
        <taxon>Aspergillus subgen. Circumdati</taxon>
    </lineage>
</organism>
<gene>
    <name evidence="1" type="ORF">N8T08_009545</name>
</gene>